<keyword evidence="5 7" id="KW-0067">ATP-binding</keyword>
<evidence type="ECO:0000256" key="3">
    <source>
        <dbReference type="ARBA" id="ARBA00022598"/>
    </source>
</evidence>
<evidence type="ECO:0000256" key="1">
    <source>
        <dbReference type="ARBA" id="ARBA00011123"/>
    </source>
</evidence>
<dbReference type="OrthoDB" id="9811471at2"/>
<dbReference type="InterPro" id="IPR000120">
    <property type="entry name" value="Amidase"/>
</dbReference>
<proteinExistence type="inferred from homology"/>
<dbReference type="InterPro" id="IPR036928">
    <property type="entry name" value="AS_sf"/>
</dbReference>
<feature type="domain" description="Amidase" evidence="8">
    <location>
        <begin position="24"/>
        <end position="457"/>
    </location>
</feature>
<gene>
    <name evidence="7 9" type="primary">gatA</name>
    <name evidence="9" type="ORF">FSB75_20000</name>
</gene>
<dbReference type="GO" id="GO:0006412">
    <property type="term" value="P:translation"/>
    <property type="evidence" value="ECO:0007669"/>
    <property type="project" value="UniProtKB-UniRule"/>
</dbReference>
<keyword evidence="6 7" id="KW-0648">Protein biosynthesis</keyword>
<reference evidence="9 10" key="1">
    <citation type="journal article" date="2015" name="Int. J. Syst. Evol. Microbiol.">
        <title>Flavisolibacter ginsenosidimutans sp. nov., with ginsenoside-converting activity isolated from soil used for cultivating ginseng.</title>
        <authorList>
            <person name="Zhao Y."/>
            <person name="Liu Q."/>
            <person name="Kang M.S."/>
            <person name="Jin F."/>
            <person name="Yu H."/>
            <person name="Im W.T."/>
        </authorList>
    </citation>
    <scope>NUCLEOTIDE SEQUENCE [LARGE SCALE GENOMIC DNA]</scope>
    <source>
        <strain evidence="9 10">Gsoil 636</strain>
    </source>
</reference>
<dbReference type="InterPro" id="IPR004412">
    <property type="entry name" value="GatA"/>
</dbReference>
<feature type="active site" description="Charge relay system" evidence="7">
    <location>
        <position position="73"/>
    </location>
</feature>
<dbReference type="EMBL" id="CP042433">
    <property type="protein sequence ID" value="QEC58091.1"/>
    <property type="molecule type" value="Genomic_DNA"/>
</dbReference>
<dbReference type="GO" id="GO:0030956">
    <property type="term" value="C:glutamyl-tRNA(Gln) amidotransferase complex"/>
    <property type="evidence" value="ECO:0007669"/>
    <property type="project" value="InterPro"/>
</dbReference>
<dbReference type="Gene3D" id="3.90.1300.10">
    <property type="entry name" value="Amidase signature (AS) domain"/>
    <property type="match status" value="1"/>
</dbReference>
<accession>A0A5B8UN42</accession>
<comment type="similarity">
    <text evidence="7">Belongs to the amidase family. GatA subfamily.</text>
</comment>
<evidence type="ECO:0000259" key="8">
    <source>
        <dbReference type="Pfam" id="PF01425"/>
    </source>
</evidence>
<dbReference type="KEGG" id="fgg:FSB75_20000"/>
<sequence length="474" mass="51690">MFSFSSIEHYHADLYSGRTTCTQAVRHFLSRIQEQSSLNAFVEVFADEALARAESLDGAEKKGRLHGVVIGLKDNICYKGHKLSAASGILQNFTSLYSSTAVERLLQEGAIIIGRQNCDEFGMGSTNENSFYGPVINPNNAAHVPGGSSGGSAAAVKAGLCMVSLGSDTGGSVRLPADFCGVVGIKPSYGSVSRHGLIAYASSFDVIGVLANTARDASIILEVIAGPDDFDSTALTQTPDWSSVQSESKKYRIAYFPEWVNHPSIDPEISEAIQQRLQKLKEEGHTIEAVTFALTDYIVPTYYILTTAEASSNLSRYDGVRYGPKQDGAVQNLAAFYQQARKIGFGSEVKRRIMLGAFVLSAGYYDAYFTKAQQVRRLLQQQTSLIFNDFDFILAPNAPSVAYKLGEKNEDKVAMYMGDVFTVFANLTGVPAVSLPLFKHSSNLPFGLQVLSSPQNEVCLHRFSHQLMQQSERE</sequence>
<dbReference type="GO" id="GO:0016740">
    <property type="term" value="F:transferase activity"/>
    <property type="evidence" value="ECO:0007669"/>
    <property type="project" value="UniProtKB-KW"/>
</dbReference>
<comment type="function">
    <text evidence="7">Allows the formation of correctly charged Gln-tRNA(Gln) through the transamidation of misacylated Glu-tRNA(Gln) in organisms which lack glutaminyl-tRNA synthetase. The reaction takes place in the presence of glutamine and ATP through an activated gamma-phospho-Glu-tRNA(Gln).</text>
</comment>
<dbReference type="GO" id="GO:0005524">
    <property type="term" value="F:ATP binding"/>
    <property type="evidence" value="ECO:0007669"/>
    <property type="project" value="UniProtKB-KW"/>
</dbReference>
<comment type="catalytic activity">
    <reaction evidence="7">
        <text>L-glutamyl-tRNA(Gln) + L-glutamine + ATP + H2O = L-glutaminyl-tRNA(Gln) + L-glutamate + ADP + phosphate + H(+)</text>
        <dbReference type="Rhea" id="RHEA:17521"/>
        <dbReference type="Rhea" id="RHEA-COMP:9681"/>
        <dbReference type="Rhea" id="RHEA-COMP:9684"/>
        <dbReference type="ChEBI" id="CHEBI:15377"/>
        <dbReference type="ChEBI" id="CHEBI:15378"/>
        <dbReference type="ChEBI" id="CHEBI:29985"/>
        <dbReference type="ChEBI" id="CHEBI:30616"/>
        <dbReference type="ChEBI" id="CHEBI:43474"/>
        <dbReference type="ChEBI" id="CHEBI:58359"/>
        <dbReference type="ChEBI" id="CHEBI:78520"/>
        <dbReference type="ChEBI" id="CHEBI:78521"/>
        <dbReference type="ChEBI" id="CHEBI:456216"/>
        <dbReference type="EC" id="6.3.5.7"/>
    </reaction>
</comment>
<evidence type="ECO:0000256" key="5">
    <source>
        <dbReference type="ARBA" id="ARBA00022840"/>
    </source>
</evidence>
<organism evidence="9 10">
    <name type="scientific">Flavisolibacter ginsenosidimutans</name>
    <dbReference type="NCBI Taxonomy" id="661481"/>
    <lineage>
        <taxon>Bacteria</taxon>
        <taxon>Pseudomonadati</taxon>
        <taxon>Bacteroidota</taxon>
        <taxon>Chitinophagia</taxon>
        <taxon>Chitinophagales</taxon>
        <taxon>Chitinophagaceae</taxon>
        <taxon>Flavisolibacter</taxon>
    </lineage>
</organism>
<protein>
    <recommendedName>
        <fullName evidence="2 7">Glutamyl-tRNA(Gln) amidotransferase subunit A</fullName>
        <shortName evidence="7">Glu-ADT subunit A</shortName>
        <ecNumber evidence="7">6.3.5.7</ecNumber>
    </recommendedName>
</protein>
<dbReference type="HAMAP" id="MF_00120">
    <property type="entry name" value="GatA"/>
    <property type="match status" value="1"/>
</dbReference>
<dbReference type="PANTHER" id="PTHR11895:SF7">
    <property type="entry name" value="GLUTAMYL-TRNA(GLN) AMIDOTRANSFERASE SUBUNIT A, MITOCHONDRIAL"/>
    <property type="match status" value="1"/>
</dbReference>
<name>A0A5B8UN42_9BACT</name>
<dbReference type="RefSeq" id="WP_146791089.1">
    <property type="nucleotide sequence ID" value="NZ_BAABIO010000003.1"/>
</dbReference>
<evidence type="ECO:0000313" key="10">
    <source>
        <dbReference type="Proteomes" id="UP000321204"/>
    </source>
</evidence>
<feature type="active site" description="Acyl-ester intermediate" evidence="7">
    <location>
        <position position="172"/>
    </location>
</feature>
<dbReference type="GO" id="GO:0050567">
    <property type="term" value="F:glutaminyl-tRNA synthase (glutamine-hydrolyzing) activity"/>
    <property type="evidence" value="ECO:0007669"/>
    <property type="project" value="UniProtKB-UniRule"/>
</dbReference>
<keyword evidence="9" id="KW-0808">Transferase</keyword>
<dbReference type="Proteomes" id="UP000321204">
    <property type="component" value="Chromosome"/>
</dbReference>
<dbReference type="AlphaFoldDB" id="A0A5B8UN42"/>
<keyword evidence="10" id="KW-1185">Reference proteome</keyword>
<dbReference type="Pfam" id="PF01425">
    <property type="entry name" value="Amidase"/>
    <property type="match status" value="1"/>
</dbReference>
<dbReference type="SUPFAM" id="SSF75304">
    <property type="entry name" value="Amidase signature (AS) enzymes"/>
    <property type="match status" value="1"/>
</dbReference>
<dbReference type="InterPro" id="IPR023631">
    <property type="entry name" value="Amidase_dom"/>
</dbReference>
<evidence type="ECO:0000256" key="2">
    <source>
        <dbReference type="ARBA" id="ARBA00014428"/>
    </source>
</evidence>
<evidence type="ECO:0000256" key="7">
    <source>
        <dbReference type="HAMAP-Rule" id="MF_00120"/>
    </source>
</evidence>
<keyword evidence="3 7" id="KW-0436">Ligase</keyword>
<evidence type="ECO:0000256" key="6">
    <source>
        <dbReference type="ARBA" id="ARBA00022917"/>
    </source>
</evidence>
<dbReference type="PANTHER" id="PTHR11895">
    <property type="entry name" value="TRANSAMIDASE"/>
    <property type="match status" value="1"/>
</dbReference>
<dbReference type="NCBIfam" id="TIGR00132">
    <property type="entry name" value="gatA"/>
    <property type="match status" value="1"/>
</dbReference>
<feature type="active site" description="Charge relay system" evidence="7">
    <location>
        <position position="148"/>
    </location>
</feature>
<comment type="subunit">
    <text evidence="1 7">Heterotrimer of A, B and C subunits.</text>
</comment>
<evidence type="ECO:0000256" key="4">
    <source>
        <dbReference type="ARBA" id="ARBA00022741"/>
    </source>
</evidence>
<evidence type="ECO:0000313" key="9">
    <source>
        <dbReference type="EMBL" id="QEC58091.1"/>
    </source>
</evidence>
<keyword evidence="4 7" id="KW-0547">Nucleotide-binding</keyword>
<dbReference type="EC" id="6.3.5.7" evidence="7"/>